<dbReference type="SUPFAM" id="SSF48726">
    <property type="entry name" value="Immunoglobulin"/>
    <property type="match status" value="1"/>
</dbReference>
<evidence type="ECO:0000313" key="2">
    <source>
        <dbReference type="EMBL" id="KAJ8377886.1"/>
    </source>
</evidence>
<feature type="region of interest" description="Disordered" evidence="1">
    <location>
        <begin position="58"/>
        <end position="79"/>
    </location>
</feature>
<evidence type="ECO:0000313" key="3">
    <source>
        <dbReference type="Proteomes" id="UP001221898"/>
    </source>
</evidence>
<dbReference type="Proteomes" id="UP001221898">
    <property type="component" value="Unassembled WGS sequence"/>
</dbReference>
<feature type="compositionally biased region" description="Polar residues" evidence="1">
    <location>
        <begin position="25"/>
        <end position="42"/>
    </location>
</feature>
<evidence type="ECO:0000256" key="1">
    <source>
        <dbReference type="SAM" id="MobiDB-lite"/>
    </source>
</evidence>
<dbReference type="InterPro" id="IPR036179">
    <property type="entry name" value="Ig-like_dom_sf"/>
</dbReference>
<protein>
    <submittedName>
        <fullName evidence="2">Uncharacterized protein</fullName>
    </submittedName>
</protein>
<dbReference type="InterPro" id="IPR013783">
    <property type="entry name" value="Ig-like_fold"/>
</dbReference>
<proteinExistence type="predicted"/>
<gene>
    <name evidence="2" type="ORF">AAFF_G00250370</name>
</gene>
<comment type="caution">
    <text evidence="2">The sequence shown here is derived from an EMBL/GenBank/DDBJ whole genome shotgun (WGS) entry which is preliminary data.</text>
</comment>
<feature type="compositionally biased region" description="Polar residues" evidence="1">
    <location>
        <begin position="70"/>
        <end position="79"/>
    </location>
</feature>
<keyword evidence="3" id="KW-1185">Reference proteome</keyword>
<name>A0AAD7W397_9TELE</name>
<reference evidence="2" key="1">
    <citation type="journal article" date="2023" name="Science">
        <title>Genome structures resolve the early diversification of teleost fishes.</title>
        <authorList>
            <person name="Parey E."/>
            <person name="Louis A."/>
            <person name="Montfort J."/>
            <person name="Bouchez O."/>
            <person name="Roques C."/>
            <person name="Iampietro C."/>
            <person name="Lluch J."/>
            <person name="Castinel A."/>
            <person name="Donnadieu C."/>
            <person name="Desvignes T."/>
            <person name="Floi Bucao C."/>
            <person name="Jouanno E."/>
            <person name="Wen M."/>
            <person name="Mejri S."/>
            <person name="Dirks R."/>
            <person name="Jansen H."/>
            <person name="Henkel C."/>
            <person name="Chen W.J."/>
            <person name="Zahm M."/>
            <person name="Cabau C."/>
            <person name="Klopp C."/>
            <person name="Thompson A.W."/>
            <person name="Robinson-Rechavi M."/>
            <person name="Braasch I."/>
            <person name="Lecointre G."/>
            <person name="Bobe J."/>
            <person name="Postlethwait J.H."/>
            <person name="Berthelot C."/>
            <person name="Roest Crollius H."/>
            <person name="Guiguen Y."/>
        </authorList>
    </citation>
    <scope>NUCLEOTIDE SEQUENCE</scope>
    <source>
        <strain evidence="2">NC1722</strain>
    </source>
</reference>
<dbReference type="EMBL" id="JAINUG010000337">
    <property type="protein sequence ID" value="KAJ8377886.1"/>
    <property type="molecule type" value="Genomic_DNA"/>
</dbReference>
<organism evidence="2 3">
    <name type="scientific">Aldrovandia affinis</name>
    <dbReference type="NCBI Taxonomy" id="143900"/>
    <lineage>
        <taxon>Eukaryota</taxon>
        <taxon>Metazoa</taxon>
        <taxon>Chordata</taxon>
        <taxon>Craniata</taxon>
        <taxon>Vertebrata</taxon>
        <taxon>Euteleostomi</taxon>
        <taxon>Actinopterygii</taxon>
        <taxon>Neopterygii</taxon>
        <taxon>Teleostei</taxon>
        <taxon>Notacanthiformes</taxon>
        <taxon>Halosauridae</taxon>
        <taxon>Aldrovandia</taxon>
    </lineage>
</organism>
<sequence length="390" mass="42940">MAAAMGEQLKRHLHAERPAKLSKPLRTSTPVDGSDSDATCASGSEDLFAPNKKKKLMIVTSEEEEDDDNSLLSQTPRQQQPEKVLLELDQETLKALKGPGHIGLWERHLAKSTLTGKGKRGDTKDQLDPVKVLAIIVCSIRHPESRVIPSIQRTERRHASTMHQGLHRRVGHPALQLDVPHGGVPAPPEPLPPVAHPQGERVRDEGRGPVRGQGYKGRVQVAPWRFEGGDCSLLLRELRFSDAALYESFVVVEGSMRLFIGGARLVVRDHKYRQQLREGEPLVLKLHTPQAATVIFQGGNATESEVIWQKNSSDWSQGRLTKGDRILTLSGVRLEDSGIYKVLDPQGLAVSTVNLKVEGGREAHSRACRASITSLVMAASLLFSHPHVLF</sequence>
<accession>A0AAD7W397</accession>
<feature type="region of interest" description="Disordered" evidence="1">
    <location>
        <begin position="1"/>
        <end position="46"/>
    </location>
</feature>
<dbReference type="Gene3D" id="2.60.40.10">
    <property type="entry name" value="Immunoglobulins"/>
    <property type="match status" value="2"/>
</dbReference>
<dbReference type="AlphaFoldDB" id="A0AAD7W397"/>